<protein>
    <submittedName>
        <fullName evidence="5">Uncharacterized protein</fullName>
    </submittedName>
</protein>
<keyword evidence="6" id="KW-1185">Reference proteome</keyword>
<accession>A0A397T2H4</accession>
<name>A0A397T2H4_9GLOM</name>
<dbReference type="EMBL" id="QKYT01000137">
    <property type="protein sequence ID" value="RIA92012.1"/>
    <property type="molecule type" value="Genomic_DNA"/>
</dbReference>
<dbReference type="GO" id="GO:0006004">
    <property type="term" value="P:fucose metabolic process"/>
    <property type="evidence" value="ECO:0007669"/>
    <property type="project" value="UniProtKB-KW"/>
</dbReference>
<keyword evidence="4" id="KW-1133">Transmembrane helix</keyword>
<comment type="caution">
    <text evidence="5">The sequence shown here is derived from an EMBL/GenBank/DDBJ whole genome shotgun (WGS) entry which is preliminary data.</text>
</comment>
<dbReference type="Proteomes" id="UP000265703">
    <property type="component" value="Unassembled WGS sequence"/>
</dbReference>
<dbReference type="OrthoDB" id="2020419at2759"/>
<keyword evidence="2" id="KW-0294">Fucose metabolism</keyword>
<evidence type="ECO:0000256" key="2">
    <source>
        <dbReference type="ARBA" id="ARBA00023253"/>
    </source>
</evidence>
<dbReference type="InterPro" id="IPR045130">
    <property type="entry name" value="OFUT2-like"/>
</dbReference>
<evidence type="ECO:0000256" key="4">
    <source>
        <dbReference type="SAM" id="Phobius"/>
    </source>
</evidence>
<reference evidence="5 6" key="1">
    <citation type="submission" date="2018-06" db="EMBL/GenBank/DDBJ databases">
        <title>Comparative genomics reveals the genomic features of Rhizophagus irregularis, R. cerebriforme, R. diaphanum and Gigaspora rosea, and their symbiotic lifestyle signature.</title>
        <authorList>
            <person name="Morin E."/>
            <person name="San Clemente H."/>
            <person name="Chen E.C.H."/>
            <person name="De La Providencia I."/>
            <person name="Hainaut M."/>
            <person name="Kuo A."/>
            <person name="Kohler A."/>
            <person name="Murat C."/>
            <person name="Tang N."/>
            <person name="Roy S."/>
            <person name="Loubradou J."/>
            <person name="Henrissat B."/>
            <person name="Grigoriev I.V."/>
            <person name="Corradi N."/>
            <person name="Roux C."/>
            <person name="Martin F.M."/>
        </authorList>
    </citation>
    <scope>NUCLEOTIDE SEQUENCE [LARGE SCALE GENOMIC DNA]</scope>
    <source>
        <strain evidence="5 6">DAOM 227022</strain>
    </source>
</reference>
<evidence type="ECO:0000313" key="5">
    <source>
        <dbReference type="EMBL" id="RIA92012.1"/>
    </source>
</evidence>
<evidence type="ECO:0000256" key="1">
    <source>
        <dbReference type="ARBA" id="ARBA00022679"/>
    </source>
</evidence>
<dbReference type="Gene3D" id="3.40.50.11350">
    <property type="match status" value="1"/>
</dbReference>
<keyword evidence="4" id="KW-0472">Membrane</keyword>
<keyword evidence="4" id="KW-0812">Transmembrane</keyword>
<evidence type="ECO:0000313" key="6">
    <source>
        <dbReference type="Proteomes" id="UP000265703"/>
    </source>
</evidence>
<feature type="transmembrane region" description="Helical" evidence="4">
    <location>
        <begin position="7"/>
        <end position="25"/>
    </location>
</feature>
<proteinExistence type="predicted"/>
<sequence length="431" mass="50480">MVKRGILIIIFIIGITWIFAAFFAVQSPPTQVNIQEGYIITNNSSNNNPPSSFYLSDKKLNQEFCGSSECKFLHLYKVSEQESKAQIHLRQFAQMAQKLNRTLVLTNVGKSKIGSCLKYPLDYYYSLSSLQKMFPDLNFITQKQFYKWAKLRKQNPSSRQIIIKEDRKKSFHDIIEVQSRKFNLQRKLCSNEIKFNNINFYDLIIGGRYWTDYQKLNNLSNFIIENFKQFDDTEILLMEQEFYYPLFANITSSLEYAPHIINKAFTIIQNLQPFIAVQWRMETGNPLNMPKCAEKLVTHLEELKKKYNTKNVYLATDYPLNNSFKSFSFHNIQHEYHGKAIDILKDKVDFLSWFNYTPTDQFGKKMHINEFAQSGIPGILDKLVCSRAKIFLVAPPECRKKTSSYTSMIISERHFLMKAKVEGIENISSEW</sequence>
<dbReference type="AlphaFoldDB" id="A0A397T2H4"/>
<gene>
    <name evidence="5" type="ORF">C1645_766103</name>
</gene>
<dbReference type="GO" id="GO:0046922">
    <property type="term" value="F:peptide-O-fucosyltransferase activity"/>
    <property type="evidence" value="ECO:0007669"/>
    <property type="project" value="InterPro"/>
</dbReference>
<dbReference type="PANTHER" id="PTHR13398">
    <property type="entry name" value="GDP-FUCOSE PROTEIN O-FUCOSYLTRANSFERASE 2"/>
    <property type="match status" value="1"/>
</dbReference>
<keyword evidence="3" id="KW-0119">Carbohydrate metabolism</keyword>
<keyword evidence="1" id="KW-0808">Transferase</keyword>
<dbReference type="PANTHER" id="PTHR13398:SF0">
    <property type="entry name" value="GDP-FUCOSE PROTEIN O-FUCOSYLTRANSFERASE 2"/>
    <property type="match status" value="1"/>
</dbReference>
<organism evidence="5 6">
    <name type="scientific">Glomus cerebriforme</name>
    <dbReference type="NCBI Taxonomy" id="658196"/>
    <lineage>
        <taxon>Eukaryota</taxon>
        <taxon>Fungi</taxon>
        <taxon>Fungi incertae sedis</taxon>
        <taxon>Mucoromycota</taxon>
        <taxon>Glomeromycotina</taxon>
        <taxon>Glomeromycetes</taxon>
        <taxon>Glomerales</taxon>
        <taxon>Glomeraceae</taxon>
        <taxon>Glomus</taxon>
    </lineage>
</organism>
<evidence type="ECO:0000256" key="3">
    <source>
        <dbReference type="ARBA" id="ARBA00023277"/>
    </source>
</evidence>